<name>A0A1G4BQG8_9PEZI</name>
<dbReference type="Proteomes" id="UP000176998">
    <property type="component" value="Unassembled WGS sequence"/>
</dbReference>
<sequence length="59" mass="6577">MVPTHTHTTNRVSPQFRTREHFSMTSRSVCSLLVSPHIGSIISDHPSADSFSFVLNSVH</sequence>
<proteinExistence type="predicted"/>
<dbReference type="EMBL" id="MJBS01000006">
    <property type="protein sequence ID" value="OHF03575.1"/>
    <property type="molecule type" value="Genomic_DNA"/>
</dbReference>
<dbReference type="GeneID" id="34554460"/>
<evidence type="ECO:0000313" key="1">
    <source>
        <dbReference type="EMBL" id="OHF03575.1"/>
    </source>
</evidence>
<gene>
    <name evidence="1" type="ORF">CORC01_01294</name>
</gene>
<dbReference type="AlphaFoldDB" id="A0A1G4BQG8"/>
<protein>
    <submittedName>
        <fullName evidence="1">Uncharacterized protein</fullName>
    </submittedName>
</protein>
<organism evidence="1 2">
    <name type="scientific">Colletotrichum orchidophilum</name>
    <dbReference type="NCBI Taxonomy" id="1209926"/>
    <lineage>
        <taxon>Eukaryota</taxon>
        <taxon>Fungi</taxon>
        <taxon>Dikarya</taxon>
        <taxon>Ascomycota</taxon>
        <taxon>Pezizomycotina</taxon>
        <taxon>Sordariomycetes</taxon>
        <taxon>Hypocreomycetidae</taxon>
        <taxon>Glomerellales</taxon>
        <taxon>Glomerellaceae</taxon>
        <taxon>Colletotrichum</taxon>
    </lineage>
</organism>
<comment type="caution">
    <text evidence="1">The sequence shown here is derived from an EMBL/GenBank/DDBJ whole genome shotgun (WGS) entry which is preliminary data.</text>
</comment>
<dbReference type="OrthoDB" id="10479576at2759"/>
<dbReference type="RefSeq" id="XP_022480711.1">
    <property type="nucleotide sequence ID" value="XM_022612950.1"/>
</dbReference>
<keyword evidence="2" id="KW-1185">Reference proteome</keyword>
<reference evidence="1 2" key="1">
    <citation type="submission" date="2016-09" db="EMBL/GenBank/DDBJ databases">
        <authorList>
            <person name="Capua I."/>
            <person name="De Benedictis P."/>
            <person name="Joannis T."/>
            <person name="Lombin L.H."/>
            <person name="Cattoli G."/>
        </authorList>
    </citation>
    <scope>NUCLEOTIDE SEQUENCE [LARGE SCALE GENOMIC DNA]</scope>
    <source>
        <strain evidence="1 2">IMI 309357</strain>
    </source>
</reference>
<evidence type="ECO:0000313" key="2">
    <source>
        <dbReference type="Proteomes" id="UP000176998"/>
    </source>
</evidence>
<accession>A0A1G4BQG8</accession>